<dbReference type="GO" id="GO:0005737">
    <property type="term" value="C:cytoplasm"/>
    <property type="evidence" value="ECO:0007669"/>
    <property type="project" value="UniProtKB-SubCell"/>
</dbReference>
<proteinExistence type="predicted"/>
<evidence type="ECO:0000313" key="8">
    <source>
        <dbReference type="Proteomes" id="UP000801428"/>
    </source>
</evidence>
<dbReference type="GO" id="GO:0005634">
    <property type="term" value="C:nucleus"/>
    <property type="evidence" value="ECO:0007669"/>
    <property type="project" value="UniProtKB-SubCell"/>
</dbReference>
<dbReference type="AlphaFoldDB" id="A0A9P4TI97"/>
<evidence type="ECO:0000313" key="7">
    <source>
        <dbReference type="EMBL" id="KAF3005096.1"/>
    </source>
</evidence>
<comment type="function">
    <text evidence="1 4">Component of the cleavage factor IA (CFIA) complex, which is involved in the endonucleolytic cleavage during polyadenylation-dependent pre-mRNA 3'-end formation.</text>
</comment>
<feature type="domain" description="Suppressor of forked" evidence="6">
    <location>
        <begin position="226"/>
        <end position="846"/>
    </location>
</feature>
<keyword evidence="2" id="KW-0677">Repeat</keyword>
<protein>
    <recommendedName>
        <fullName evidence="4">mRNA 3'-end-processing protein RNA14</fullName>
    </recommendedName>
</protein>
<dbReference type="Gene3D" id="1.25.40.10">
    <property type="entry name" value="Tetratricopeptide repeat domain"/>
    <property type="match status" value="1"/>
</dbReference>
<evidence type="ECO:0000256" key="3">
    <source>
        <dbReference type="ARBA" id="ARBA00023242"/>
    </source>
</evidence>
<feature type="compositionally biased region" description="Polar residues" evidence="5">
    <location>
        <begin position="42"/>
        <end position="66"/>
    </location>
</feature>
<sequence length="1052" mass="116455">MADDAELAFLRSQEQEYDPSGAWPAAENQTPSGDGEYDPTSVMDTTQEPDASEQMASMPNSTTNSPPIDENQGENGSKPASAETSAAPVPAKQPRTIGGFVDESEDEEEEPVAASKVAAPALLRASDAAETPQRSITNTPNNTLPTPDVQLHSAQDQGVSSVSASVAVNEPAPSIAPVPVNGTTPVPDATKPAGSLTIDPARQATASVTPAPPSASFPKARLPQDRLGIFNDRIEEDPRGDIEAWLGLIDEQRKRHKYDEARDVFNRFLEQFPTAGEVWVDYINFETELDELPRVEQLFGKAVLNGAYVPVFQCYIDFVRRRFNLTNDTAGKSRETIVAAYEFVLDQVGIDVDSGKLWVDYIELQKTAPGVLGGTNWQDMQKMDTLRKLYQRAVSIPTGATLEIWRDYDRFEMGLNKVTGRKNLQEKSPSYMTARSAINVLDNNITRGINKTTLPRLPPAPGFDGYEEFMNQVNLWKQWIQWEKSDPLECAVDDRALYNKRVLHIYKSALRSLRFWPELWYEAAEWSYENGLQSEGDKFLDDGIRANPESCLLAFKKANQVELSTEFEEGQAGIIAKGNAVKKPYMDLLDTLYDLTAKTKKREEHSIARAREAFEAQRAADDAARAIAQNTADDADEDDEAEATKRAQEKEAAFNTQVHAISAGYNAQILTLKKTLTFAWVALMQAIRRVQGKGGKDSGVPGFRSIFTEARRRGKLLSDAYVASAQIEHYCYQDPAAGKIFERGMKLFSEDEHFALEYIKHLIKLNDSTNARAVFETIVGKLTAKPENIPRTKPLFLFFHEYEAHFGELAQITKIEQRMATLFPEDPQLQRFSRRFASPTFDPTTVRPIISPRTQMKPVMPAMPNIMPSIEEAVPNVPPPAQIQEPRIASPAMNTVNSPRLATLPMVTNSPKRPLEDAEESAQPRKLARGESPLKGAAGRRLDAARRNMAASGSTPVGLPQGPSPLPREINFFLSIMPPAHTYHDIRLKPEGIVNLIRSIDKIAIPTLPAHAQASTQRWGTSATTAQQLQSIQAKYGNPGPQAPHGGHAWPQ</sequence>
<dbReference type="Pfam" id="PF05843">
    <property type="entry name" value="Suf"/>
    <property type="match status" value="1"/>
</dbReference>
<dbReference type="OrthoDB" id="26282at2759"/>
<keyword evidence="3 4" id="KW-0539">Nucleus</keyword>
<dbReference type="PANTHER" id="PTHR19980:SF0">
    <property type="entry name" value="CLEAVAGE STIMULATION FACTOR SUBUNIT 3"/>
    <property type="match status" value="1"/>
</dbReference>
<dbReference type="SMART" id="SM00386">
    <property type="entry name" value="HAT"/>
    <property type="match status" value="6"/>
</dbReference>
<evidence type="ECO:0000259" key="6">
    <source>
        <dbReference type="Pfam" id="PF05843"/>
    </source>
</evidence>
<dbReference type="SUPFAM" id="SSF48452">
    <property type="entry name" value="TPR-like"/>
    <property type="match status" value="2"/>
</dbReference>
<dbReference type="GO" id="GO:0180010">
    <property type="term" value="P:co-transcriptional mRNA 3'-end processing, cleavage and polyadenylation pathway"/>
    <property type="evidence" value="ECO:0007669"/>
    <property type="project" value="UniProtKB-UniRule"/>
</dbReference>
<accession>A0A9P4TI97</accession>
<dbReference type="InterPro" id="IPR045243">
    <property type="entry name" value="Rna14-like"/>
</dbReference>
<feature type="compositionally biased region" description="Low complexity" evidence="5">
    <location>
        <begin position="137"/>
        <end position="147"/>
    </location>
</feature>
<dbReference type="InterPro" id="IPR003107">
    <property type="entry name" value="HAT"/>
</dbReference>
<dbReference type="Proteomes" id="UP000801428">
    <property type="component" value="Unassembled WGS sequence"/>
</dbReference>
<feature type="region of interest" description="Disordered" evidence="5">
    <location>
        <begin position="172"/>
        <end position="196"/>
    </location>
</feature>
<evidence type="ECO:0000256" key="2">
    <source>
        <dbReference type="ARBA" id="ARBA00022737"/>
    </source>
</evidence>
<dbReference type="PANTHER" id="PTHR19980">
    <property type="entry name" value="RNA CLEAVAGE STIMULATION FACTOR"/>
    <property type="match status" value="1"/>
</dbReference>
<feature type="compositionally biased region" description="Low complexity" evidence="5">
    <location>
        <begin position="118"/>
        <end position="129"/>
    </location>
</feature>
<comment type="caution">
    <text evidence="7">The sequence shown here is derived from an EMBL/GenBank/DDBJ whole genome shotgun (WGS) entry which is preliminary data.</text>
</comment>
<keyword evidence="4" id="KW-0507">mRNA processing</keyword>
<organism evidence="7 8">
    <name type="scientific">Curvularia kusanoi</name>
    <name type="common">Cochliobolus kusanoi</name>
    <dbReference type="NCBI Taxonomy" id="90978"/>
    <lineage>
        <taxon>Eukaryota</taxon>
        <taxon>Fungi</taxon>
        <taxon>Dikarya</taxon>
        <taxon>Ascomycota</taxon>
        <taxon>Pezizomycotina</taxon>
        <taxon>Dothideomycetes</taxon>
        <taxon>Pleosporomycetidae</taxon>
        <taxon>Pleosporales</taxon>
        <taxon>Pleosporineae</taxon>
        <taxon>Pleosporaceae</taxon>
        <taxon>Curvularia</taxon>
    </lineage>
</organism>
<feature type="region of interest" description="Disordered" evidence="5">
    <location>
        <begin position="1"/>
        <end position="148"/>
    </location>
</feature>
<evidence type="ECO:0000256" key="4">
    <source>
        <dbReference type="RuleBase" id="RU369035"/>
    </source>
</evidence>
<feature type="compositionally biased region" description="Acidic residues" evidence="5">
    <location>
        <begin position="102"/>
        <end position="111"/>
    </location>
</feature>
<dbReference type="EMBL" id="SWKU01000007">
    <property type="protein sequence ID" value="KAF3005096.1"/>
    <property type="molecule type" value="Genomic_DNA"/>
</dbReference>
<keyword evidence="4" id="KW-0963">Cytoplasm</keyword>
<reference evidence="7" key="1">
    <citation type="submission" date="2019-04" db="EMBL/GenBank/DDBJ databases">
        <title>Sequencing of skin fungus with MAO and IRED activity.</title>
        <authorList>
            <person name="Marsaioli A.J."/>
            <person name="Bonatto J.M.C."/>
            <person name="Reis Junior O."/>
        </authorList>
    </citation>
    <scope>NUCLEOTIDE SEQUENCE</scope>
    <source>
        <strain evidence="7">30M1</strain>
    </source>
</reference>
<comment type="subcellular location">
    <subcellularLocation>
        <location evidence="4">Nucleus</location>
    </subcellularLocation>
    <subcellularLocation>
        <location evidence="4">Cytoplasm</location>
    </subcellularLocation>
    <text evidence="4">Nucleus and/or cytoplasm.</text>
</comment>
<name>A0A9P4TI97_CURKU</name>
<dbReference type="InterPro" id="IPR008847">
    <property type="entry name" value="Suf"/>
</dbReference>
<dbReference type="InterPro" id="IPR011990">
    <property type="entry name" value="TPR-like_helical_dom_sf"/>
</dbReference>
<dbReference type="GO" id="GO:0003729">
    <property type="term" value="F:mRNA binding"/>
    <property type="evidence" value="ECO:0007669"/>
    <property type="project" value="TreeGrafter"/>
</dbReference>
<feature type="region of interest" description="Disordered" evidence="5">
    <location>
        <begin position="905"/>
        <end position="942"/>
    </location>
</feature>
<gene>
    <name evidence="7" type="primary">RNA14</name>
    <name evidence="7" type="ORF">E8E13_009936</name>
</gene>
<evidence type="ECO:0000256" key="1">
    <source>
        <dbReference type="ARBA" id="ARBA00002863"/>
    </source>
</evidence>
<evidence type="ECO:0000256" key="5">
    <source>
        <dbReference type="SAM" id="MobiDB-lite"/>
    </source>
</evidence>
<keyword evidence="8" id="KW-1185">Reference proteome</keyword>